<dbReference type="InterPro" id="IPR028098">
    <property type="entry name" value="Glyco_trans_4-like_N"/>
</dbReference>
<dbReference type="RefSeq" id="WP_061471400.1">
    <property type="nucleotide sequence ID" value="NZ_LHZU01000125.1"/>
</dbReference>
<dbReference type="SUPFAM" id="SSF53756">
    <property type="entry name" value="UDP-Glycosyltransferase/glycogen phosphorylase"/>
    <property type="match status" value="1"/>
</dbReference>
<dbReference type="OrthoDB" id="9801573at2"/>
<dbReference type="AlphaFoldDB" id="A0A149U2V3"/>
<sequence>MGDTTLKQSAYSDLRVAIVHEWLEHYAGSERVVEQLLIMYPQAEMFAIVDFMPQAERVMLKGKPVQTTFIQRLPFARRFFRYYLGLMPIAVEQLDLSGFDLIISSNHAVAKGVITGPDQIHICYVHSPMRYAWDMQAAYLRQSNMERGVRSLYARWLLHHMRNWDVRSAAGVDVFVANSNYIARRIRKVYRRQAQVVYPPVEVRPLKNLPSVRQDYVVVSRMVPYKRIDLVVEAFARMPDRVLHVVGDGPEREKIAHLATHAPNIILHGRLSDADVENYMCHAKAFVFAAEEDFGITMVEAQACGTPLIVFNRGGARDIVRQDNDIAGPTGIFFSEQSAEAIVAAVEQFEATVPPIDAQLCHTNAQRFSEEAFRKNMFHVVESAMALQNEP</sequence>
<evidence type="ECO:0000313" key="3">
    <source>
        <dbReference type="EMBL" id="KXV59728.1"/>
    </source>
</evidence>
<feature type="domain" description="Glycosyl transferase family 1" evidence="1">
    <location>
        <begin position="213"/>
        <end position="350"/>
    </location>
</feature>
<accession>A0A149U2V3</accession>
<gene>
    <name evidence="3" type="ORF">AD948_07805</name>
</gene>
<dbReference type="Pfam" id="PF13439">
    <property type="entry name" value="Glyco_transf_4"/>
    <property type="match status" value="1"/>
</dbReference>
<dbReference type="InterPro" id="IPR001296">
    <property type="entry name" value="Glyco_trans_1"/>
</dbReference>
<dbReference type="GO" id="GO:0016757">
    <property type="term" value="F:glycosyltransferase activity"/>
    <property type="evidence" value="ECO:0007669"/>
    <property type="project" value="InterPro"/>
</dbReference>
<reference evidence="3 4" key="1">
    <citation type="submission" date="2015-06" db="EMBL/GenBank/DDBJ databases">
        <title>Improved classification and identification of acetic acid bacteria using matrix-assisted laser desorption/ionization time-of-flight mass spectrometry; Gluconobacter nephelii and Gluconobacter uchimurae are later heterotypic synonyms of Gluconobacter japonicus and Gluconobacter oxydans, respectively.</title>
        <authorList>
            <person name="Li L."/>
            <person name="Cleenwerck I."/>
            <person name="De Vuyst L."/>
            <person name="Vandamme P."/>
        </authorList>
    </citation>
    <scope>NUCLEOTIDE SEQUENCE [LARGE SCALE GENOMIC DNA]</scope>
    <source>
        <strain evidence="3 4">LMG 23690</strain>
    </source>
</reference>
<evidence type="ECO:0000259" key="2">
    <source>
        <dbReference type="Pfam" id="PF13439"/>
    </source>
</evidence>
<proteinExistence type="predicted"/>
<dbReference type="Gene3D" id="3.40.50.2000">
    <property type="entry name" value="Glycogen Phosphorylase B"/>
    <property type="match status" value="2"/>
</dbReference>
<name>A0A149U2V3_9PROT</name>
<comment type="caution">
    <text evidence="3">The sequence shown here is derived from an EMBL/GenBank/DDBJ whole genome shotgun (WGS) entry which is preliminary data.</text>
</comment>
<evidence type="ECO:0000313" key="4">
    <source>
        <dbReference type="Proteomes" id="UP000075360"/>
    </source>
</evidence>
<feature type="domain" description="Glycosyltransferase subfamily 4-like N-terminal" evidence="2">
    <location>
        <begin position="64"/>
        <end position="202"/>
    </location>
</feature>
<keyword evidence="3" id="KW-0808">Transferase</keyword>
<dbReference type="Pfam" id="PF00534">
    <property type="entry name" value="Glycos_transf_1"/>
    <property type="match status" value="1"/>
</dbReference>
<dbReference type="PANTHER" id="PTHR45947:SF3">
    <property type="entry name" value="SULFOQUINOVOSYL TRANSFERASE SQD2"/>
    <property type="match status" value="1"/>
</dbReference>
<dbReference type="PANTHER" id="PTHR45947">
    <property type="entry name" value="SULFOQUINOVOSYL TRANSFERASE SQD2"/>
    <property type="match status" value="1"/>
</dbReference>
<organism evidence="3 4">
    <name type="scientific">Acetobacter senegalensis</name>
    <dbReference type="NCBI Taxonomy" id="446692"/>
    <lineage>
        <taxon>Bacteria</taxon>
        <taxon>Pseudomonadati</taxon>
        <taxon>Pseudomonadota</taxon>
        <taxon>Alphaproteobacteria</taxon>
        <taxon>Acetobacterales</taxon>
        <taxon>Acetobacteraceae</taxon>
        <taxon>Acetobacter</taxon>
    </lineage>
</organism>
<dbReference type="InterPro" id="IPR050194">
    <property type="entry name" value="Glycosyltransferase_grp1"/>
</dbReference>
<dbReference type="EMBL" id="LHZU01000125">
    <property type="protein sequence ID" value="KXV59728.1"/>
    <property type="molecule type" value="Genomic_DNA"/>
</dbReference>
<dbReference type="PATRIC" id="fig|446692.4.peg.2225"/>
<evidence type="ECO:0000259" key="1">
    <source>
        <dbReference type="Pfam" id="PF00534"/>
    </source>
</evidence>
<protein>
    <submittedName>
        <fullName evidence="3">Glycosyl transferase family 1</fullName>
    </submittedName>
</protein>
<dbReference type="Proteomes" id="UP000075360">
    <property type="component" value="Unassembled WGS sequence"/>
</dbReference>